<proteinExistence type="predicted"/>
<sequence>MEQRKALRWRGFCAKNGDGVVLSAGLEMVLRYQVNHKIEQEVQFTIIMCTNY</sequence>
<evidence type="ECO:0000313" key="1">
    <source>
        <dbReference type="EMBL" id="KAK3204294.1"/>
    </source>
</evidence>
<protein>
    <submittedName>
        <fullName evidence="1">Uncharacterized protein</fullName>
    </submittedName>
</protein>
<organism evidence="1 2">
    <name type="scientific">Dipteronia sinensis</name>
    <dbReference type="NCBI Taxonomy" id="43782"/>
    <lineage>
        <taxon>Eukaryota</taxon>
        <taxon>Viridiplantae</taxon>
        <taxon>Streptophyta</taxon>
        <taxon>Embryophyta</taxon>
        <taxon>Tracheophyta</taxon>
        <taxon>Spermatophyta</taxon>
        <taxon>Magnoliopsida</taxon>
        <taxon>eudicotyledons</taxon>
        <taxon>Gunneridae</taxon>
        <taxon>Pentapetalae</taxon>
        <taxon>rosids</taxon>
        <taxon>malvids</taxon>
        <taxon>Sapindales</taxon>
        <taxon>Sapindaceae</taxon>
        <taxon>Hippocastanoideae</taxon>
        <taxon>Acereae</taxon>
        <taxon>Dipteronia</taxon>
    </lineage>
</organism>
<comment type="caution">
    <text evidence="1">The sequence shown here is derived from an EMBL/GenBank/DDBJ whole genome shotgun (WGS) entry which is preliminary data.</text>
</comment>
<accession>A0AAE0A608</accession>
<dbReference type="EMBL" id="JANJYJ010000006">
    <property type="protein sequence ID" value="KAK3204294.1"/>
    <property type="molecule type" value="Genomic_DNA"/>
</dbReference>
<name>A0AAE0A608_9ROSI</name>
<evidence type="ECO:0000313" key="2">
    <source>
        <dbReference type="Proteomes" id="UP001281410"/>
    </source>
</evidence>
<dbReference type="AlphaFoldDB" id="A0AAE0A608"/>
<dbReference type="Proteomes" id="UP001281410">
    <property type="component" value="Unassembled WGS sequence"/>
</dbReference>
<gene>
    <name evidence="1" type="ORF">Dsin_018340</name>
</gene>
<reference evidence="1" key="1">
    <citation type="journal article" date="2023" name="Plant J.">
        <title>Genome sequences and population genomics provide insights into the demographic history, inbreeding, and mutation load of two 'living fossil' tree species of Dipteronia.</title>
        <authorList>
            <person name="Feng Y."/>
            <person name="Comes H.P."/>
            <person name="Chen J."/>
            <person name="Zhu S."/>
            <person name="Lu R."/>
            <person name="Zhang X."/>
            <person name="Li P."/>
            <person name="Qiu J."/>
            <person name="Olsen K.M."/>
            <person name="Qiu Y."/>
        </authorList>
    </citation>
    <scope>NUCLEOTIDE SEQUENCE</scope>
    <source>
        <strain evidence="1">NBL</strain>
    </source>
</reference>
<keyword evidence="2" id="KW-1185">Reference proteome</keyword>